<feature type="transmembrane region" description="Helical" evidence="1">
    <location>
        <begin position="107"/>
        <end position="128"/>
    </location>
</feature>
<feature type="transmembrane region" description="Helical" evidence="1">
    <location>
        <begin position="241"/>
        <end position="266"/>
    </location>
</feature>
<protein>
    <submittedName>
        <fullName evidence="2">Uncharacterized protein</fullName>
    </submittedName>
</protein>
<proteinExistence type="predicted"/>
<keyword evidence="1" id="KW-0472">Membrane</keyword>
<reference evidence="2" key="1">
    <citation type="submission" date="2021-01" db="EMBL/GenBank/DDBJ databases">
        <authorList>
            <person name="Li R."/>
            <person name="Bekaert M."/>
        </authorList>
    </citation>
    <scope>NUCLEOTIDE SEQUENCE</scope>
    <source>
        <strain evidence="2">Farmed</strain>
    </source>
</reference>
<accession>A0A812AMC5</accession>
<gene>
    <name evidence="2" type="ORF">SPHA_1522</name>
</gene>
<evidence type="ECO:0000313" key="2">
    <source>
        <dbReference type="EMBL" id="CAE1144992.1"/>
    </source>
</evidence>
<feature type="transmembrane region" description="Helical" evidence="1">
    <location>
        <begin position="66"/>
        <end position="86"/>
    </location>
</feature>
<feature type="transmembrane region" description="Helical" evidence="1">
    <location>
        <begin position="272"/>
        <end position="295"/>
    </location>
</feature>
<evidence type="ECO:0000313" key="3">
    <source>
        <dbReference type="Proteomes" id="UP000597762"/>
    </source>
</evidence>
<dbReference type="AlphaFoldDB" id="A0A812AMC5"/>
<name>A0A812AMC5_ACAPH</name>
<dbReference type="Proteomes" id="UP000597762">
    <property type="component" value="Unassembled WGS sequence"/>
</dbReference>
<organism evidence="2 3">
    <name type="scientific">Acanthosepion pharaonis</name>
    <name type="common">Pharaoh cuttlefish</name>
    <name type="synonym">Sepia pharaonis</name>
    <dbReference type="NCBI Taxonomy" id="158019"/>
    <lineage>
        <taxon>Eukaryota</taxon>
        <taxon>Metazoa</taxon>
        <taxon>Spiralia</taxon>
        <taxon>Lophotrochozoa</taxon>
        <taxon>Mollusca</taxon>
        <taxon>Cephalopoda</taxon>
        <taxon>Coleoidea</taxon>
        <taxon>Decapodiformes</taxon>
        <taxon>Sepiida</taxon>
        <taxon>Sepiina</taxon>
        <taxon>Sepiidae</taxon>
        <taxon>Acanthosepion</taxon>
    </lineage>
</organism>
<feature type="transmembrane region" description="Helical" evidence="1">
    <location>
        <begin position="208"/>
        <end position="229"/>
    </location>
</feature>
<keyword evidence="1" id="KW-1133">Transmembrane helix</keyword>
<evidence type="ECO:0000256" key="1">
    <source>
        <dbReference type="SAM" id="Phobius"/>
    </source>
</evidence>
<sequence length="327" mass="37077">MHKHGIRTSSRKVFDTGQCFIFYLQHSYFPPSSCFSAFPSFIPLSLSLSLSLSLYQHSYFPLSSCFFPFFLLSPLSLSLSLSLSLYQHSYFPLSSCFSAFLSSIHSLFLIPPLSLSIYIVVSLPLPSFLSSPLSPPSLSLFSLYKHSYFPPSSCFSASLLSFLSSSLPPLSLFSLYQHSYFPPSSCFSAFPFFHSFPLPYPPLSLLSLFIYILIPSLFLLSCFPFFHSFPLPYPLSLSLSFSLSFLSLSTFSFLTSPLPVIFLHIPSFSLNFFSGFLCFMSFTHFLLTLSHYIFISKILSFHLFPLNSRVCFPHSFFIFIPNNFLSI</sequence>
<dbReference type="EMBL" id="CAHIKZ030000043">
    <property type="protein sequence ID" value="CAE1144992.1"/>
    <property type="molecule type" value="Genomic_DNA"/>
</dbReference>
<comment type="caution">
    <text evidence="2">The sequence shown here is derived from an EMBL/GenBank/DDBJ whole genome shotgun (WGS) entry which is preliminary data.</text>
</comment>
<keyword evidence="3" id="KW-1185">Reference proteome</keyword>
<keyword evidence="1" id="KW-0812">Transmembrane</keyword>